<evidence type="ECO:0000313" key="10">
    <source>
        <dbReference type="EMBL" id="CAJ0585952.1"/>
    </source>
</evidence>
<keyword evidence="2" id="KW-0479">Metal-binding</keyword>
<comment type="caution">
    <text evidence="10">The sequence shown here is derived from an EMBL/GenBank/DDBJ whole genome shotgun (WGS) entry which is preliminary data.</text>
</comment>
<reference evidence="10" key="1">
    <citation type="submission" date="2023-06" db="EMBL/GenBank/DDBJ databases">
        <authorList>
            <person name="Delattre M."/>
        </authorList>
    </citation>
    <scope>NUCLEOTIDE SEQUENCE</scope>
    <source>
        <strain evidence="10">AF72</strain>
    </source>
</reference>
<dbReference type="Proteomes" id="UP001177023">
    <property type="component" value="Unassembled WGS sequence"/>
</dbReference>
<evidence type="ECO:0000256" key="4">
    <source>
        <dbReference type="ARBA" id="ARBA00022771"/>
    </source>
</evidence>
<keyword evidence="5" id="KW-0862">Zinc</keyword>
<evidence type="ECO:0000256" key="6">
    <source>
        <dbReference type="ARBA" id="ARBA00023242"/>
    </source>
</evidence>
<dbReference type="PROSITE" id="PS00028">
    <property type="entry name" value="ZINC_FINGER_C2H2_1"/>
    <property type="match status" value="3"/>
</dbReference>
<evidence type="ECO:0000256" key="1">
    <source>
        <dbReference type="ARBA" id="ARBA00004123"/>
    </source>
</evidence>
<evidence type="ECO:0000259" key="9">
    <source>
        <dbReference type="PROSITE" id="PS50157"/>
    </source>
</evidence>
<feature type="domain" description="C2H2-type" evidence="9">
    <location>
        <begin position="96"/>
        <end position="125"/>
    </location>
</feature>
<evidence type="ECO:0000313" key="11">
    <source>
        <dbReference type="Proteomes" id="UP001177023"/>
    </source>
</evidence>
<dbReference type="PANTHER" id="PTHR23235:SF120">
    <property type="entry name" value="KRUPPEL-LIKE FACTOR 15"/>
    <property type="match status" value="1"/>
</dbReference>
<evidence type="ECO:0000256" key="7">
    <source>
        <dbReference type="PROSITE-ProRule" id="PRU00042"/>
    </source>
</evidence>
<dbReference type="InterPro" id="IPR036236">
    <property type="entry name" value="Znf_C2H2_sf"/>
</dbReference>
<keyword evidence="6" id="KW-0539">Nucleus</keyword>
<dbReference type="AlphaFoldDB" id="A0AA36GHV0"/>
<evidence type="ECO:0000256" key="2">
    <source>
        <dbReference type="ARBA" id="ARBA00022723"/>
    </source>
</evidence>
<accession>A0AA36GHV0</accession>
<keyword evidence="11" id="KW-1185">Reference proteome</keyword>
<dbReference type="FunFam" id="3.30.160.60:FF:000021">
    <property type="entry name" value="Basic krueppel-like factor 3"/>
    <property type="match status" value="1"/>
</dbReference>
<feature type="region of interest" description="Disordered" evidence="8">
    <location>
        <begin position="1"/>
        <end position="21"/>
    </location>
</feature>
<dbReference type="GO" id="GO:0000981">
    <property type="term" value="F:DNA-binding transcription factor activity, RNA polymerase II-specific"/>
    <property type="evidence" value="ECO:0007669"/>
    <property type="project" value="TreeGrafter"/>
</dbReference>
<dbReference type="Pfam" id="PF00096">
    <property type="entry name" value="zf-C2H2"/>
    <property type="match status" value="3"/>
</dbReference>
<organism evidence="10 11">
    <name type="scientific">Mesorhabditis spiculigera</name>
    <dbReference type="NCBI Taxonomy" id="96644"/>
    <lineage>
        <taxon>Eukaryota</taxon>
        <taxon>Metazoa</taxon>
        <taxon>Ecdysozoa</taxon>
        <taxon>Nematoda</taxon>
        <taxon>Chromadorea</taxon>
        <taxon>Rhabditida</taxon>
        <taxon>Rhabditina</taxon>
        <taxon>Rhabditomorpha</taxon>
        <taxon>Rhabditoidea</taxon>
        <taxon>Rhabditidae</taxon>
        <taxon>Mesorhabditinae</taxon>
        <taxon>Mesorhabditis</taxon>
    </lineage>
</organism>
<feature type="non-terminal residue" evidence="10">
    <location>
        <position position="161"/>
    </location>
</feature>
<dbReference type="PANTHER" id="PTHR23235">
    <property type="entry name" value="KRUEPPEL-LIKE TRANSCRIPTION FACTOR"/>
    <property type="match status" value="1"/>
</dbReference>
<protein>
    <recommendedName>
        <fullName evidence="9">C2H2-type domain-containing protein</fullName>
    </recommendedName>
</protein>
<dbReference type="FunFam" id="3.30.160.60:FF:000624">
    <property type="entry name" value="zinc finger protein 697"/>
    <property type="match status" value="1"/>
</dbReference>
<dbReference type="SUPFAM" id="SSF57667">
    <property type="entry name" value="beta-beta-alpha zinc fingers"/>
    <property type="match status" value="2"/>
</dbReference>
<evidence type="ECO:0000256" key="3">
    <source>
        <dbReference type="ARBA" id="ARBA00022737"/>
    </source>
</evidence>
<dbReference type="InterPro" id="IPR013087">
    <property type="entry name" value="Znf_C2H2_type"/>
</dbReference>
<keyword evidence="4 7" id="KW-0863">Zinc-finger</keyword>
<proteinExistence type="predicted"/>
<dbReference type="GO" id="GO:0000978">
    <property type="term" value="F:RNA polymerase II cis-regulatory region sequence-specific DNA binding"/>
    <property type="evidence" value="ECO:0007669"/>
    <property type="project" value="TreeGrafter"/>
</dbReference>
<dbReference type="GO" id="GO:0008270">
    <property type="term" value="F:zinc ion binding"/>
    <property type="evidence" value="ECO:0007669"/>
    <property type="project" value="UniProtKB-KW"/>
</dbReference>
<gene>
    <name evidence="10" type="ORF">MSPICULIGERA_LOCUS23962</name>
</gene>
<feature type="domain" description="C2H2-type" evidence="9">
    <location>
        <begin position="126"/>
        <end position="155"/>
    </location>
</feature>
<dbReference type="GO" id="GO:0005634">
    <property type="term" value="C:nucleus"/>
    <property type="evidence" value="ECO:0007669"/>
    <property type="project" value="UniProtKB-SubCell"/>
</dbReference>
<dbReference type="Gene3D" id="3.30.160.60">
    <property type="entry name" value="Classic Zinc Finger"/>
    <property type="match status" value="3"/>
</dbReference>
<feature type="domain" description="C2H2-type" evidence="9">
    <location>
        <begin position="66"/>
        <end position="95"/>
    </location>
</feature>
<comment type="subcellular location">
    <subcellularLocation>
        <location evidence="1">Nucleus</location>
    </subcellularLocation>
</comment>
<name>A0AA36GHV0_9BILA</name>
<evidence type="ECO:0000256" key="8">
    <source>
        <dbReference type="SAM" id="MobiDB-lite"/>
    </source>
</evidence>
<dbReference type="EMBL" id="CATQJA010002707">
    <property type="protein sequence ID" value="CAJ0585952.1"/>
    <property type="molecule type" value="Genomic_DNA"/>
</dbReference>
<dbReference type="PROSITE" id="PS50157">
    <property type="entry name" value="ZINC_FINGER_C2H2_2"/>
    <property type="match status" value="3"/>
</dbReference>
<dbReference type="FunFam" id="3.30.160.60:FF:000018">
    <property type="entry name" value="Krueppel-like factor 15"/>
    <property type="match status" value="1"/>
</dbReference>
<evidence type="ECO:0000256" key="5">
    <source>
        <dbReference type="ARBA" id="ARBA00022833"/>
    </source>
</evidence>
<feature type="compositionally biased region" description="Low complexity" evidence="8">
    <location>
        <begin position="9"/>
        <end position="19"/>
    </location>
</feature>
<keyword evidence="3" id="KW-0677">Repeat</keyword>
<sequence length="161" mass="18477">MSSEAVTISSSSPSCSSSSVDDEFDFVTRLPPDIESKVFYPPSAQCPTLKERIPRKGREIGRKRTHQCQYPGCDKIYTKSSHLRAHQRLHTGERPYVCQWPVCHCSFARSDELTRHYRKHTGAKPFRCPNCGRTFGRSDHLQLHMKRHLNSGGEPPEFIQF</sequence>
<dbReference type="SMART" id="SM00355">
    <property type="entry name" value="ZnF_C2H2"/>
    <property type="match status" value="3"/>
</dbReference>